<dbReference type="SUPFAM" id="SSF47384">
    <property type="entry name" value="Homodimeric domain of signal transducing histidine kinase"/>
    <property type="match status" value="1"/>
</dbReference>
<dbReference type="FunFam" id="3.30.565.10:FF:000006">
    <property type="entry name" value="Sensor histidine kinase WalK"/>
    <property type="match status" value="1"/>
</dbReference>
<dbReference type="Pfam" id="PF02518">
    <property type="entry name" value="HATPase_c"/>
    <property type="match status" value="1"/>
</dbReference>
<dbReference type="SUPFAM" id="SSF55874">
    <property type="entry name" value="ATPase domain of HSP90 chaperone/DNA topoisomerase II/histidine kinase"/>
    <property type="match status" value="1"/>
</dbReference>
<dbReference type="InterPro" id="IPR003594">
    <property type="entry name" value="HATPase_dom"/>
</dbReference>
<dbReference type="InterPro" id="IPR050736">
    <property type="entry name" value="Sensor_HK_Regulatory"/>
</dbReference>
<keyword evidence="6" id="KW-0902">Two-component regulatory system</keyword>
<dbReference type="InterPro" id="IPR005467">
    <property type="entry name" value="His_kinase_dom"/>
</dbReference>
<comment type="catalytic activity">
    <reaction evidence="1">
        <text>ATP + protein L-histidine = ADP + protein N-phospho-L-histidine.</text>
        <dbReference type="EC" id="2.7.13.3"/>
    </reaction>
</comment>
<evidence type="ECO:0000256" key="7">
    <source>
        <dbReference type="SAM" id="Phobius"/>
    </source>
</evidence>
<keyword evidence="3" id="KW-0597">Phosphoprotein</keyword>
<keyword evidence="5" id="KW-0418">Kinase</keyword>
<dbReference type="CDD" id="cd00082">
    <property type="entry name" value="HisKA"/>
    <property type="match status" value="1"/>
</dbReference>
<dbReference type="Pfam" id="PF00512">
    <property type="entry name" value="HisKA"/>
    <property type="match status" value="1"/>
</dbReference>
<evidence type="ECO:0000256" key="5">
    <source>
        <dbReference type="ARBA" id="ARBA00022777"/>
    </source>
</evidence>
<feature type="transmembrane region" description="Helical" evidence="7">
    <location>
        <begin position="115"/>
        <end position="134"/>
    </location>
</feature>
<dbReference type="SMART" id="SM00387">
    <property type="entry name" value="HATPase_c"/>
    <property type="match status" value="1"/>
</dbReference>
<evidence type="ECO:0000313" key="10">
    <source>
        <dbReference type="Proteomes" id="UP000176645"/>
    </source>
</evidence>
<dbReference type="PROSITE" id="PS50109">
    <property type="entry name" value="HIS_KIN"/>
    <property type="match status" value="1"/>
</dbReference>
<dbReference type="CDD" id="cd00075">
    <property type="entry name" value="HATPase"/>
    <property type="match status" value="1"/>
</dbReference>
<dbReference type="InterPro" id="IPR036890">
    <property type="entry name" value="HATPase_C_sf"/>
</dbReference>
<name>A0A1G1WL62_9BACT</name>
<comment type="caution">
    <text evidence="9">The sequence shown here is derived from an EMBL/GenBank/DDBJ whole genome shotgun (WGS) entry which is preliminary data.</text>
</comment>
<evidence type="ECO:0000256" key="6">
    <source>
        <dbReference type="ARBA" id="ARBA00023012"/>
    </source>
</evidence>
<evidence type="ECO:0000256" key="2">
    <source>
        <dbReference type="ARBA" id="ARBA00012438"/>
    </source>
</evidence>
<dbReference type="InterPro" id="IPR036097">
    <property type="entry name" value="HisK_dim/P_sf"/>
</dbReference>
<dbReference type="EMBL" id="MHCU01000001">
    <property type="protein sequence ID" value="OGY28423.1"/>
    <property type="molecule type" value="Genomic_DNA"/>
</dbReference>
<accession>A0A1G1WL62</accession>
<dbReference type="GO" id="GO:0000155">
    <property type="term" value="F:phosphorelay sensor kinase activity"/>
    <property type="evidence" value="ECO:0007669"/>
    <property type="project" value="InterPro"/>
</dbReference>
<evidence type="ECO:0000256" key="1">
    <source>
        <dbReference type="ARBA" id="ARBA00000085"/>
    </source>
</evidence>
<dbReference type="InterPro" id="IPR003661">
    <property type="entry name" value="HisK_dim/P_dom"/>
</dbReference>
<dbReference type="PANTHER" id="PTHR43711">
    <property type="entry name" value="TWO-COMPONENT HISTIDINE KINASE"/>
    <property type="match status" value="1"/>
</dbReference>
<dbReference type="Gene3D" id="3.30.565.10">
    <property type="entry name" value="Histidine kinase-like ATPase, C-terminal domain"/>
    <property type="match status" value="1"/>
</dbReference>
<reference evidence="9 10" key="1">
    <citation type="journal article" date="2016" name="Nat. Commun.">
        <title>Thousands of microbial genomes shed light on interconnected biogeochemical processes in an aquifer system.</title>
        <authorList>
            <person name="Anantharaman K."/>
            <person name="Brown C.T."/>
            <person name="Hug L.A."/>
            <person name="Sharon I."/>
            <person name="Castelle C.J."/>
            <person name="Probst A.J."/>
            <person name="Thomas B.C."/>
            <person name="Singh A."/>
            <person name="Wilkins M.J."/>
            <person name="Karaoz U."/>
            <person name="Brodie E.L."/>
            <person name="Williams K.H."/>
            <person name="Hubbard S.S."/>
            <person name="Banfield J.F."/>
        </authorList>
    </citation>
    <scope>NUCLEOTIDE SEQUENCE [LARGE SCALE GENOMIC DNA]</scope>
</reference>
<feature type="transmembrane region" description="Helical" evidence="7">
    <location>
        <begin position="146"/>
        <end position="168"/>
    </location>
</feature>
<organism evidence="9 10">
    <name type="scientific">Candidatus Woykebacteria bacterium RBG_19FT_COMBO_43_10</name>
    <dbReference type="NCBI Taxonomy" id="1802598"/>
    <lineage>
        <taxon>Bacteria</taxon>
        <taxon>Candidatus Woykeibacteriota</taxon>
    </lineage>
</organism>
<evidence type="ECO:0000256" key="3">
    <source>
        <dbReference type="ARBA" id="ARBA00022553"/>
    </source>
</evidence>
<feature type="domain" description="Histidine kinase" evidence="8">
    <location>
        <begin position="201"/>
        <end position="426"/>
    </location>
</feature>
<dbReference type="Gene3D" id="1.10.287.130">
    <property type="match status" value="1"/>
</dbReference>
<keyword evidence="7" id="KW-1133">Transmembrane helix</keyword>
<protein>
    <recommendedName>
        <fullName evidence="2">histidine kinase</fullName>
        <ecNumber evidence="2">2.7.13.3</ecNumber>
    </recommendedName>
</protein>
<proteinExistence type="predicted"/>
<dbReference type="PANTHER" id="PTHR43711:SF1">
    <property type="entry name" value="HISTIDINE KINASE 1"/>
    <property type="match status" value="1"/>
</dbReference>
<feature type="transmembrane region" description="Helical" evidence="7">
    <location>
        <begin position="41"/>
        <end position="60"/>
    </location>
</feature>
<dbReference type="AlphaFoldDB" id="A0A1G1WL62"/>
<evidence type="ECO:0000313" key="9">
    <source>
        <dbReference type="EMBL" id="OGY28423.1"/>
    </source>
</evidence>
<feature type="transmembrane region" description="Helical" evidence="7">
    <location>
        <begin position="72"/>
        <end position="95"/>
    </location>
</feature>
<keyword evidence="7" id="KW-0472">Membrane</keyword>
<evidence type="ECO:0000256" key="4">
    <source>
        <dbReference type="ARBA" id="ARBA00022679"/>
    </source>
</evidence>
<keyword evidence="7" id="KW-0812">Transmembrane</keyword>
<gene>
    <name evidence="9" type="ORF">A2Z42_00550</name>
</gene>
<feature type="transmembrane region" description="Helical" evidence="7">
    <location>
        <begin position="14"/>
        <end position="35"/>
    </location>
</feature>
<dbReference type="EC" id="2.7.13.3" evidence="2"/>
<sequence length="427" mass="48033">METQEATFKKVERLIEISSGILVISGLLIINLPILPAPDKVVIYVTAFSVIIFAFSWHRIKLPLSALNKNFIESAVYLVAIALIVHATGGTRSYFNFLYLLPNLNISTSSTRWRTFSSWLIASIFIFGEALFFSQTTLRPVEGLDIPPYSLAILNSWAVGLVTVYGRYLSREVETAQTAATGTTVEKEKSVNKLKDEFLFIIAHELRGPITAIRGYLELFLSGEVAKVDGEMRNLALAASDQSERLNDLIFELLDLSRLEVGKLKLVNETFDINTYLGQILEKEVRRAREKKIDLVFKLTKEIVLVYADKERVREVVLNLIENAIKYTGEFGKIWVWVDLKNKKSYISVVDTGVGIREEDLPHLFDRFHQPTSTSKSDGFGVKKQKSIGLGLFLAKSLLEKMGGEIFVESQLGKGSKFTFTLPMSED</sequence>
<evidence type="ECO:0000259" key="8">
    <source>
        <dbReference type="PROSITE" id="PS50109"/>
    </source>
</evidence>
<dbReference type="SMART" id="SM00388">
    <property type="entry name" value="HisKA"/>
    <property type="match status" value="1"/>
</dbReference>
<dbReference type="PRINTS" id="PR00344">
    <property type="entry name" value="BCTRLSENSOR"/>
</dbReference>
<dbReference type="InterPro" id="IPR004358">
    <property type="entry name" value="Sig_transdc_His_kin-like_C"/>
</dbReference>
<dbReference type="Proteomes" id="UP000176645">
    <property type="component" value="Unassembled WGS sequence"/>
</dbReference>
<keyword evidence="4" id="KW-0808">Transferase</keyword>